<evidence type="ECO:0000313" key="7">
    <source>
        <dbReference type="Proteomes" id="UP001165160"/>
    </source>
</evidence>
<organism evidence="6 7">
    <name type="scientific">Triparma verrucosa</name>
    <dbReference type="NCBI Taxonomy" id="1606542"/>
    <lineage>
        <taxon>Eukaryota</taxon>
        <taxon>Sar</taxon>
        <taxon>Stramenopiles</taxon>
        <taxon>Ochrophyta</taxon>
        <taxon>Bolidophyceae</taxon>
        <taxon>Parmales</taxon>
        <taxon>Triparmaceae</taxon>
        <taxon>Triparma</taxon>
    </lineage>
</organism>
<keyword evidence="3" id="KW-0378">Hydrolase</keyword>
<feature type="region of interest" description="Disordered" evidence="4">
    <location>
        <begin position="1"/>
        <end position="30"/>
    </location>
</feature>
<sequence length="1123" mass="125455">MITTTTATTTTTTTTTTTPPSSPRRTPTPTPTSALPFLLQCFLDLHSNISSLPLPLPPSPPFESLKSLAASPDPDPTTTSHLLTYFKLSLRKGPYFLPSDILSKYKVEASCLFENDLLMEVPESEQLSAYESVLNFPSLQKVRKKFNLPPQTSLTAYASHQTTLAPSGSFTFPSPLSPLLSYLRTLSGPIYMLSHLVSIRTYLRYYLILLSPRWSGGGWIPVVNNEPFKWHDRERVSFGWEEYREVTLQERPFEGGELLNEWEEAVKLRYMVDGAIERQEGRDGSVRARKIERVVDFGGEEGLRDFVEFFVEKENVEDALKLFEEMIGDEIFEDLMKEESLSTSVENDGNKTNEEKEAELRNALSRENKRVMLQVALLSYSILSHIKPSLLVQKLTPKFNVISILVNIVFHGLDVLKGSPQLEFKVLNFILDSETCSKSSKILSRRTLGKTLDRLVIVSKKLKKLYSATQIYNKYEALLPYCHVRTNRQKLGLPFTTTPESEALNIKYLKDDETGETIGTWKTDYHLRTPVNVDNGRVGGGCVYVDEVGGGGFRGVESLAGEIYAREGWEAVHDEGSVTQRFYSIKKNNGGGIEGVEQWVNDFGDGGAKQRYFFGAAVLDALGDRIDDLMKPMEYDRRHYSGGMPDLTLVRAVFCDTKEVVPYTILKDLLWGKFIQRKVTFMKSPLKPVTAYKSPSRQKASPVKLKQSFLGGRGSRITNGHTSCAIPSKWTFGYSSQKIKHPNVLTLGFGSGGDGSSEGETETGERGGVAMYDFDDTLVTSNRTSTSYSVLGKNVLPKLRLISKSSRLYIVSNESLSKYKSADKMKNAVHSKTFKICAFLEELGVDNVKVLLALGKDSCRKGVGRGCFDIIIDDALSEGWEVNANNSFFVGDADGGGSFAGDADLRFAKDAGVKFFNAKKYFKEVGGETLGEGGGDGGGQDNFNALPKSVEGRAIEYEVLYVEVKSQNDRLDQRQEDWLSIINNNGVEGRVCKFLDKKAYEKMEKGKEKGKGVDASEGEMSKKTPGKPTTSTMAGKTPGSKSTSKLGKKRASPNSTNDTNMPFKIRRIRVYHDSGEEEETTRYFTDGEKAQRCYEDEIRNRKKGGWKDRVEYWWEGEVVMFDE</sequence>
<keyword evidence="7" id="KW-1185">Reference proteome</keyword>
<dbReference type="Pfam" id="PF08774">
    <property type="entry name" value="VRR_NUC"/>
    <property type="match status" value="1"/>
</dbReference>
<evidence type="ECO:0000256" key="1">
    <source>
        <dbReference type="ARBA" id="ARBA00001946"/>
    </source>
</evidence>
<evidence type="ECO:0000256" key="4">
    <source>
        <dbReference type="SAM" id="MobiDB-lite"/>
    </source>
</evidence>
<dbReference type="InterPro" id="IPR006549">
    <property type="entry name" value="HAD-SF_hydro_IIIA"/>
</dbReference>
<dbReference type="GO" id="GO:0004518">
    <property type="term" value="F:nuclease activity"/>
    <property type="evidence" value="ECO:0007669"/>
    <property type="project" value="UniProtKB-KW"/>
</dbReference>
<feature type="domain" description="VRR-NUC" evidence="5">
    <location>
        <begin position="955"/>
        <end position="993"/>
    </location>
</feature>
<dbReference type="Proteomes" id="UP001165160">
    <property type="component" value="Unassembled WGS sequence"/>
</dbReference>
<dbReference type="InterPro" id="IPR036412">
    <property type="entry name" value="HAD-like_sf"/>
</dbReference>
<evidence type="ECO:0000256" key="2">
    <source>
        <dbReference type="ARBA" id="ARBA00022722"/>
    </source>
</evidence>
<dbReference type="PANTHER" id="PTHR12083:SF9">
    <property type="entry name" value="BIFUNCTIONAL POLYNUCLEOTIDE PHOSPHATASE_KINASE"/>
    <property type="match status" value="1"/>
</dbReference>
<reference evidence="7" key="1">
    <citation type="journal article" date="2023" name="Commun. Biol.">
        <title>Genome analysis of Parmales, the sister group of diatoms, reveals the evolutionary specialization of diatoms from phago-mixotrophs to photoautotrophs.</title>
        <authorList>
            <person name="Ban H."/>
            <person name="Sato S."/>
            <person name="Yoshikawa S."/>
            <person name="Yamada K."/>
            <person name="Nakamura Y."/>
            <person name="Ichinomiya M."/>
            <person name="Sato N."/>
            <person name="Blanc-Mathieu R."/>
            <person name="Endo H."/>
            <person name="Kuwata A."/>
            <person name="Ogata H."/>
        </authorList>
    </citation>
    <scope>NUCLEOTIDE SEQUENCE [LARGE SCALE GENOMIC DNA]</scope>
    <source>
        <strain evidence="7">NIES 3699</strain>
    </source>
</reference>
<dbReference type="AlphaFoldDB" id="A0A9W7F6D1"/>
<comment type="cofactor">
    <cofactor evidence="1">
        <name>Mg(2+)</name>
        <dbReference type="ChEBI" id="CHEBI:18420"/>
    </cofactor>
</comment>
<dbReference type="InterPro" id="IPR013954">
    <property type="entry name" value="PNK3P"/>
</dbReference>
<dbReference type="Gene3D" id="3.40.50.1000">
    <property type="entry name" value="HAD superfamily/HAD-like"/>
    <property type="match status" value="1"/>
</dbReference>
<dbReference type="Pfam" id="PF08645">
    <property type="entry name" value="PNK3P"/>
    <property type="match status" value="1"/>
</dbReference>
<dbReference type="GO" id="GO:0006281">
    <property type="term" value="P:DNA repair"/>
    <property type="evidence" value="ECO:0007669"/>
    <property type="project" value="TreeGrafter"/>
</dbReference>
<dbReference type="GO" id="GO:0003690">
    <property type="term" value="F:double-stranded DNA binding"/>
    <property type="evidence" value="ECO:0007669"/>
    <property type="project" value="TreeGrafter"/>
</dbReference>
<evidence type="ECO:0000256" key="3">
    <source>
        <dbReference type="ARBA" id="ARBA00022801"/>
    </source>
</evidence>
<dbReference type="EMBL" id="BRXX01000284">
    <property type="protein sequence ID" value="GMI02479.1"/>
    <property type="molecule type" value="Genomic_DNA"/>
</dbReference>
<feature type="compositionally biased region" description="Basic and acidic residues" evidence="4">
    <location>
        <begin position="1005"/>
        <end position="1022"/>
    </location>
</feature>
<dbReference type="NCBIfam" id="TIGR01662">
    <property type="entry name" value="HAD-SF-IIIA"/>
    <property type="match status" value="1"/>
</dbReference>
<comment type="caution">
    <text evidence="6">The sequence shown here is derived from an EMBL/GenBank/DDBJ whole genome shotgun (WGS) entry which is preliminary data.</text>
</comment>
<evidence type="ECO:0000259" key="5">
    <source>
        <dbReference type="Pfam" id="PF08774"/>
    </source>
</evidence>
<dbReference type="GO" id="GO:0046404">
    <property type="term" value="F:ATP-dependent polydeoxyribonucleotide 5'-hydroxyl-kinase activity"/>
    <property type="evidence" value="ECO:0007669"/>
    <property type="project" value="TreeGrafter"/>
</dbReference>
<feature type="compositionally biased region" description="Low complexity" evidence="4">
    <location>
        <begin position="1"/>
        <end position="19"/>
    </location>
</feature>
<protein>
    <recommendedName>
        <fullName evidence="5">VRR-NUC domain-containing protein</fullName>
    </recommendedName>
</protein>
<feature type="compositionally biased region" description="Pro residues" evidence="4">
    <location>
        <begin position="20"/>
        <end position="30"/>
    </location>
</feature>
<dbReference type="GO" id="GO:0046403">
    <property type="term" value="F:polynucleotide 3'-phosphatase activity"/>
    <property type="evidence" value="ECO:0007669"/>
    <property type="project" value="TreeGrafter"/>
</dbReference>
<evidence type="ECO:0000313" key="6">
    <source>
        <dbReference type="EMBL" id="GMI02479.1"/>
    </source>
</evidence>
<dbReference type="PANTHER" id="PTHR12083">
    <property type="entry name" value="BIFUNCTIONAL POLYNUCLEOTIDE PHOSPHATASE/KINASE"/>
    <property type="match status" value="1"/>
</dbReference>
<proteinExistence type="predicted"/>
<dbReference type="InterPro" id="IPR014883">
    <property type="entry name" value="VRR_NUC"/>
</dbReference>
<name>A0A9W7F6D1_9STRA</name>
<dbReference type="SUPFAM" id="SSF56784">
    <property type="entry name" value="HAD-like"/>
    <property type="match status" value="1"/>
</dbReference>
<gene>
    <name evidence="6" type="ORF">TrVE_jg11968</name>
</gene>
<dbReference type="InterPro" id="IPR023214">
    <property type="entry name" value="HAD_sf"/>
</dbReference>
<accession>A0A9W7F6D1</accession>
<feature type="region of interest" description="Disordered" evidence="4">
    <location>
        <begin position="1005"/>
        <end position="1061"/>
    </location>
</feature>
<keyword evidence="2" id="KW-0540">Nuclease</keyword>